<dbReference type="Gene3D" id="1.10.10.10">
    <property type="entry name" value="Winged helix-like DNA-binding domain superfamily/Winged helix DNA-binding domain"/>
    <property type="match status" value="1"/>
</dbReference>
<sequence length="347" mass="39075">MSITPTNILIVEDEKEIRRFVRTALESEGLRVFESETLQRGLIEAGTRKPDLIILDLGLPDGDGLSYIRDLRQWSAIPVIVLSARNAEEDKIAALDAGADDYLSKPFGIGELLARVRVALRRHSANQQESPLVSFSAITVDLVNRRVLRNDEDLHLTPIEFRLLAELLANAGKVITQRQLLSHVWGPNYVEHSHYLRIYMGHLRQKLEADPARPQTSADRNRRRLPFHALTRRARCATPLRRRALLQSDHKFLKRLAQRSEHRVFAVFDHHFGEQFQPHGEGRALLGAEVQIVTRPNALDDLENIVMIGHLKTQRCLLDGVALAVAQGFNGNVKTVAGHQFSSCCVG</sequence>
<dbReference type="PANTHER" id="PTHR48111">
    <property type="entry name" value="REGULATOR OF RPOS"/>
    <property type="match status" value="1"/>
</dbReference>
<evidence type="ECO:0000256" key="1">
    <source>
        <dbReference type="ARBA" id="ARBA00004496"/>
    </source>
</evidence>
<dbReference type="Gene3D" id="3.40.50.2300">
    <property type="match status" value="1"/>
</dbReference>
<evidence type="ECO:0000256" key="3">
    <source>
        <dbReference type="ARBA" id="ARBA00022553"/>
    </source>
</evidence>
<dbReference type="NCBIfam" id="NF007820">
    <property type="entry name" value="PRK10529.1"/>
    <property type="match status" value="1"/>
</dbReference>
<evidence type="ECO:0000256" key="8">
    <source>
        <dbReference type="PROSITE-ProRule" id="PRU00169"/>
    </source>
</evidence>
<organism evidence="12 13">
    <name type="scientific">Serratia marcescens</name>
    <dbReference type="NCBI Taxonomy" id="615"/>
    <lineage>
        <taxon>Bacteria</taxon>
        <taxon>Pseudomonadati</taxon>
        <taxon>Pseudomonadota</taxon>
        <taxon>Gammaproteobacteria</taxon>
        <taxon>Enterobacterales</taxon>
        <taxon>Yersiniaceae</taxon>
        <taxon>Serratia</taxon>
    </lineage>
</organism>
<dbReference type="GO" id="GO:0000987">
    <property type="term" value="F:cis-regulatory region sequence-specific DNA binding"/>
    <property type="evidence" value="ECO:0007669"/>
    <property type="project" value="UniProtKB-ARBA"/>
</dbReference>
<dbReference type="SMART" id="SM00448">
    <property type="entry name" value="REC"/>
    <property type="match status" value="1"/>
</dbReference>
<dbReference type="AlphaFoldDB" id="A0A380AMX0"/>
<dbReference type="EMBL" id="UGYK01000002">
    <property type="protein sequence ID" value="SUI82782.1"/>
    <property type="molecule type" value="Genomic_DNA"/>
</dbReference>
<evidence type="ECO:0000313" key="13">
    <source>
        <dbReference type="Proteomes" id="UP000254765"/>
    </source>
</evidence>
<dbReference type="GO" id="GO:0045893">
    <property type="term" value="P:positive regulation of DNA-templated transcription"/>
    <property type="evidence" value="ECO:0007669"/>
    <property type="project" value="UniProtKB-ARBA"/>
</dbReference>
<dbReference type="GO" id="GO:0000156">
    <property type="term" value="F:phosphorelay response regulator activity"/>
    <property type="evidence" value="ECO:0007669"/>
    <property type="project" value="TreeGrafter"/>
</dbReference>
<reference evidence="12 13" key="1">
    <citation type="submission" date="2018-06" db="EMBL/GenBank/DDBJ databases">
        <authorList>
            <consortium name="Pathogen Informatics"/>
            <person name="Doyle S."/>
        </authorList>
    </citation>
    <scope>NUCLEOTIDE SEQUENCE [LARGE SCALE GENOMIC DNA]</scope>
    <source>
        <strain evidence="12 13">NCTC10211</strain>
    </source>
</reference>
<accession>A0A380AMX0</accession>
<dbReference type="CDD" id="cd00383">
    <property type="entry name" value="trans_reg_C"/>
    <property type="match status" value="1"/>
</dbReference>
<dbReference type="InterPro" id="IPR011006">
    <property type="entry name" value="CheY-like_superfamily"/>
</dbReference>
<dbReference type="Gene3D" id="6.10.250.690">
    <property type="match status" value="1"/>
</dbReference>
<dbReference type="GO" id="GO:0032993">
    <property type="term" value="C:protein-DNA complex"/>
    <property type="evidence" value="ECO:0007669"/>
    <property type="project" value="TreeGrafter"/>
</dbReference>
<evidence type="ECO:0000259" key="10">
    <source>
        <dbReference type="PROSITE" id="PS50110"/>
    </source>
</evidence>
<dbReference type="PANTHER" id="PTHR48111:SF50">
    <property type="entry name" value="KDP OPERON TRANSCRIPTIONAL REGULATORY PROTEIN KDPE"/>
    <property type="match status" value="1"/>
</dbReference>
<dbReference type="CDD" id="cd17620">
    <property type="entry name" value="REC_OmpR_KdpE-like"/>
    <property type="match status" value="1"/>
</dbReference>
<dbReference type="PROSITE" id="PS50110">
    <property type="entry name" value="RESPONSE_REGULATORY"/>
    <property type="match status" value="1"/>
</dbReference>
<keyword evidence="6 9" id="KW-0238">DNA-binding</keyword>
<evidence type="ECO:0000313" key="12">
    <source>
        <dbReference type="EMBL" id="SUI82782.1"/>
    </source>
</evidence>
<dbReference type="Proteomes" id="UP000254765">
    <property type="component" value="Unassembled WGS sequence"/>
</dbReference>
<keyword evidence="3 8" id="KW-0597">Phosphoprotein</keyword>
<dbReference type="SUPFAM" id="SSF52172">
    <property type="entry name" value="CheY-like"/>
    <property type="match status" value="1"/>
</dbReference>
<feature type="domain" description="Response regulatory" evidence="10">
    <location>
        <begin position="7"/>
        <end position="120"/>
    </location>
</feature>
<evidence type="ECO:0000259" key="11">
    <source>
        <dbReference type="PROSITE" id="PS51755"/>
    </source>
</evidence>
<dbReference type="GO" id="GO:0005829">
    <property type="term" value="C:cytosol"/>
    <property type="evidence" value="ECO:0007669"/>
    <property type="project" value="TreeGrafter"/>
</dbReference>
<evidence type="ECO:0000256" key="6">
    <source>
        <dbReference type="ARBA" id="ARBA00023125"/>
    </source>
</evidence>
<proteinExistence type="predicted"/>
<evidence type="ECO:0000256" key="7">
    <source>
        <dbReference type="ARBA" id="ARBA00023163"/>
    </source>
</evidence>
<feature type="DNA-binding region" description="OmpR/PhoB-type" evidence="9">
    <location>
        <begin position="130"/>
        <end position="231"/>
    </location>
</feature>
<keyword evidence="7" id="KW-0804">Transcription</keyword>
<gene>
    <name evidence="12" type="primary">kdpE</name>
    <name evidence="12" type="ORF">NCTC10211_05333</name>
</gene>
<comment type="subcellular location">
    <subcellularLocation>
        <location evidence="1">Cytoplasm</location>
    </subcellularLocation>
</comment>
<evidence type="ECO:0000256" key="5">
    <source>
        <dbReference type="ARBA" id="ARBA00023015"/>
    </source>
</evidence>
<dbReference type="Pfam" id="PF00072">
    <property type="entry name" value="Response_reg"/>
    <property type="match status" value="1"/>
</dbReference>
<evidence type="ECO:0000256" key="9">
    <source>
        <dbReference type="PROSITE-ProRule" id="PRU01091"/>
    </source>
</evidence>
<protein>
    <submittedName>
        <fullName evidence="12">KDP operon transcriptional regulatory protein KdpE</fullName>
    </submittedName>
</protein>
<dbReference type="InterPro" id="IPR001789">
    <property type="entry name" value="Sig_transdc_resp-reg_receiver"/>
</dbReference>
<dbReference type="InterPro" id="IPR039420">
    <property type="entry name" value="WalR-like"/>
</dbReference>
<dbReference type="PROSITE" id="PS51755">
    <property type="entry name" value="OMPR_PHOB"/>
    <property type="match status" value="1"/>
</dbReference>
<dbReference type="Pfam" id="PF00486">
    <property type="entry name" value="Trans_reg_C"/>
    <property type="match status" value="1"/>
</dbReference>
<keyword evidence="4" id="KW-0902">Two-component regulatory system</keyword>
<feature type="modified residue" description="4-aspartylphosphate" evidence="8">
    <location>
        <position position="56"/>
    </location>
</feature>
<dbReference type="SMART" id="SM00862">
    <property type="entry name" value="Trans_reg_C"/>
    <property type="match status" value="1"/>
</dbReference>
<evidence type="ECO:0000256" key="4">
    <source>
        <dbReference type="ARBA" id="ARBA00023012"/>
    </source>
</evidence>
<keyword evidence="2" id="KW-0963">Cytoplasm</keyword>
<dbReference type="InterPro" id="IPR036388">
    <property type="entry name" value="WH-like_DNA-bd_sf"/>
</dbReference>
<dbReference type="GO" id="GO:0042802">
    <property type="term" value="F:identical protein binding"/>
    <property type="evidence" value="ECO:0007669"/>
    <property type="project" value="UniProtKB-ARBA"/>
</dbReference>
<dbReference type="InterPro" id="IPR001867">
    <property type="entry name" value="OmpR/PhoB-type_DNA-bd"/>
</dbReference>
<name>A0A380AMX0_SERMA</name>
<feature type="domain" description="OmpR/PhoB-type" evidence="11">
    <location>
        <begin position="130"/>
        <end position="231"/>
    </location>
</feature>
<keyword evidence="5" id="KW-0805">Transcription regulation</keyword>
<evidence type="ECO:0000256" key="2">
    <source>
        <dbReference type="ARBA" id="ARBA00022490"/>
    </source>
</evidence>
<dbReference type="FunFam" id="3.40.50.2300:FF:000021">
    <property type="entry name" value="Two-component system response regulator KdpE"/>
    <property type="match status" value="1"/>
</dbReference>